<feature type="domain" description="Protein-tyrosine phosphatase receptor IA-2 ectodomain" evidence="11">
    <location>
        <begin position="312"/>
        <end position="398"/>
    </location>
</feature>
<dbReference type="GO" id="GO:0016020">
    <property type="term" value="C:membrane"/>
    <property type="evidence" value="ECO:0007669"/>
    <property type="project" value="UniProtKB-SubCell"/>
</dbReference>
<dbReference type="PANTHER" id="PTHR46106">
    <property type="entry name" value="IA-2 PROTEIN TYROSINE PHOSPHATASE, ISOFORM C"/>
    <property type="match status" value="1"/>
</dbReference>
<evidence type="ECO:0000256" key="2">
    <source>
        <dbReference type="ARBA" id="ARBA00022692"/>
    </source>
</evidence>
<dbReference type="PANTHER" id="PTHR46106:SF4">
    <property type="entry name" value="IA-2 PROTEIN TYROSINE PHOSPHATASE, ISOFORM C"/>
    <property type="match status" value="1"/>
</dbReference>
<dbReference type="GO" id="GO:0051046">
    <property type="term" value="P:regulation of secretion"/>
    <property type="evidence" value="ECO:0007669"/>
    <property type="project" value="TreeGrafter"/>
</dbReference>
<dbReference type="AlphaFoldDB" id="A0A8C4QV78"/>
<keyword evidence="2 9" id="KW-0812">Transmembrane</keyword>
<keyword evidence="3 10" id="KW-0732">Signal</keyword>
<feature type="transmembrane region" description="Helical" evidence="9">
    <location>
        <begin position="418"/>
        <end position="440"/>
    </location>
</feature>
<keyword evidence="4 9" id="KW-1133">Transmembrane helix</keyword>
<dbReference type="GO" id="GO:0030141">
    <property type="term" value="C:secretory granule"/>
    <property type="evidence" value="ECO:0007669"/>
    <property type="project" value="InterPro"/>
</dbReference>
<keyword evidence="5 9" id="KW-0472">Membrane</keyword>
<dbReference type="Pfam" id="PF11548">
    <property type="entry name" value="Receptor_IA-2"/>
    <property type="match status" value="1"/>
</dbReference>
<dbReference type="GO" id="GO:0035773">
    <property type="term" value="P:insulin secretion involved in cellular response to glucose stimulus"/>
    <property type="evidence" value="ECO:0007669"/>
    <property type="project" value="TreeGrafter"/>
</dbReference>
<dbReference type="GO" id="GO:0045202">
    <property type="term" value="C:synapse"/>
    <property type="evidence" value="ECO:0007669"/>
    <property type="project" value="TreeGrafter"/>
</dbReference>
<dbReference type="Gene3D" id="3.30.70.2470">
    <property type="entry name" value="Protein-tyrosine phosphatase receptor IA-2 ectodomain"/>
    <property type="match status" value="1"/>
</dbReference>
<dbReference type="Ensembl" id="ENSEBUT00000021626.1">
    <property type="protein sequence ID" value="ENSEBUP00000021050.1"/>
    <property type="gene ID" value="ENSEBUG00000013011.1"/>
</dbReference>
<keyword evidence="6" id="KW-0675">Receptor</keyword>
<reference evidence="12" key="2">
    <citation type="submission" date="2025-09" db="UniProtKB">
        <authorList>
            <consortium name="Ensembl"/>
        </authorList>
    </citation>
    <scope>IDENTIFICATION</scope>
</reference>
<proteinExistence type="predicted"/>
<evidence type="ECO:0000313" key="13">
    <source>
        <dbReference type="Proteomes" id="UP000694388"/>
    </source>
</evidence>
<keyword evidence="7" id="KW-0325">Glycoprotein</keyword>
<feature type="region of interest" description="Disordered" evidence="8">
    <location>
        <begin position="474"/>
        <end position="524"/>
    </location>
</feature>
<dbReference type="Proteomes" id="UP000694388">
    <property type="component" value="Unplaced"/>
</dbReference>
<evidence type="ECO:0000256" key="10">
    <source>
        <dbReference type="SAM" id="SignalP"/>
    </source>
</evidence>
<keyword evidence="13" id="KW-1185">Reference proteome</keyword>
<evidence type="ECO:0000256" key="6">
    <source>
        <dbReference type="ARBA" id="ARBA00023170"/>
    </source>
</evidence>
<organism evidence="12 13">
    <name type="scientific">Eptatretus burgeri</name>
    <name type="common">Inshore hagfish</name>
    <dbReference type="NCBI Taxonomy" id="7764"/>
    <lineage>
        <taxon>Eukaryota</taxon>
        <taxon>Metazoa</taxon>
        <taxon>Chordata</taxon>
        <taxon>Craniata</taxon>
        <taxon>Vertebrata</taxon>
        <taxon>Cyclostomata</taxon>
        <taxon>Myxini</taxon>
        <taxon>Myxiniformes</taxon>
        <taxon>Myxinidae</taxon>
        <taxon>Eptatretinae</taxon>
        <taxon>Eptatretus</taxon>
    </lineage>
</organism>
<protein>
    <recommendedName>
        <fullName evidence="11">Protein-tyrosine phosphatase receptor IA-2 ectodomain domain-containing protein</fullName>
    </recommendedName>
</protein>
<comment type="subcellular location">
    <subcellularLocation>
        <location evidence="1">Membrane</location>
        <topology evidence="1">Single-pass membrane protein</topology>
    </subcellularLocation>
</comment>
<accession>A0A8C4QV78</accession>
<evidence type="ECO:0000313" key="12">
    <source>
        <dbReference type="Ensembl" id="ENSEBUP00000021050.1"/>
    </source>
</evidence>
<dbReference type="InterPro" id="IPR033522">
    <property type="entry name" value="IA-2/IA-2_beta"/>
</dbReference>
<evidence type="ECO:0000256" key="5">
    <source>
        <dbReference type="ARBA" id="ARBA00023136"/>
    </source>
</evidence>
<evidence type="ECO:0000256" key="7">
    <source>
        <dbReference type="ARBA" id="ARBA00023180"/>
    </source>
</evidence>
<sequence length="549" mass="60371">MMVRPRHELRALLVLVVLTVQAPVSAPLDCENGQCERIDGPHSADLSSLLLRRERPDAHINPGVLSGRLWPGRGGEQFWLSHNTYRAQPFLPLRRAAIFQWLDSRKGHRPTSNSAEHSLDQPGLDMTISRGRLEQHSLDRGTHRGRSMNKPSGRNLFSKVLPLEVQQRGERRMLKDKTHAPSKGSLLDLLLQGIGERTRGDARGEEQEVGRWEGAKAGSENVHSVSENRALPGLQKSNLPQKNTALSIPPAIGEEVHVSRHAPSSALVEVGRGYGGEKREGFMVKNRDSGLRSVKKTEQAMQSSELEKRDSDYGYIITDKTPLRLHEAWQLLGALGHAAGLSYTSFTDVSVTESVITFRIQQNPLNLSLADIADHAVLWRTSLHRATGIRILQVGVGQHAITMGLAQPGHRDGGIRPALILALCVLLALAVVSGTAVVFFTRSRASWKRRADYTSLDTEPGTDPPADYQELCRQRMASQSSEPERDRAPSVPHVSRISSLSSQPSEGAPYPHSPSPRSSISSWTEEPATSNLDITTGHMILVCASIHLH</sequence>
<evidence type="ECO:0000259" key="11">
    <source>
        <dbReference type="Pfam" id="PF11548"/>
    </source>
</evidence>
<evidence type="ECO:0000256" key="3">
    <source>
        <dbReference type="ARBA" id="ARBA00022729"/>
    </source>
</evidence>
<feature type="chain" id="PRO_5034199910" description="Protein-tyrosine phosphatase receptor IA-2 ectodomain domain-containing protein" evidence="10">
    <location>
        <begin position="28"/>
        <end position="549"/>
    </location>
</feature>
<evidence type="ECO:0000256" key="1">
    <source>
        <dbReference type="ARBA" id="ARBA00004167"/>
    </source>
</evidence>
<evidence type="ECO:0000256" key="9">
    <source>
        <dbReference type="SAM" id="Phobius"/>
    </source>
</evidence>
<name>A0A8C4QV78_EPTBU</name>
<dbReference type="InterPro" id="IPR021613">
    <property type="entry name" value="Receptor_IA-2_dom"/>
</dbReference>
<evidence type="ECO:0000256" key="4">
    <source>
        <dbReference type="ARBA" id="ARBA00022989"/>
    </source>
</evidence>
<evidence type="ECO:0000256" key="8">
    <source>
        <dbReference type="SAM" id="MobiDB-lite"/>
    </source>
</evidence>
<feature type="signal peptide" evidence="10">
    <location>
        <begin position="1"/>
        <end position="27"/>
    </location>
</feature>
<dbReference type="InterPro" id="IPR038112">
    <property type="entry name" value="Receptor_IA-2_ectodomain_sf"/>
</dbReference>
<dbReference type="GeneTree" id="ENSGT00940000154095"/>
<feature type="compositionally biased region" description="Polar residues" evidence="8">
    <location>
        <begin position="496"/>
        <end position="505"/>
    </location>
</feature>
<reference evidence="12" key="1">
    <citation type="submission" date="2025-08" db="UniProtKB">
        <authorList>
            <consortium name="Ensembl"/>
        </authorList>
    </citation>
    <scope>IDENTIFICATION</scope>
</reference>